<evidence type="ECO:0000259" key="7">
    <source>
        <dbReference type="Pfam" id="PF05199"/>
    </source>
</evidence>
<keyword evidence="9" id="KW-1185">Reference proteome</keyword>
<comment type="similarity">
    <text evidence="2">Belongs to the GMC oxidoreductase family.</text>
</comment>
<evidence type="ECO:0000256" key="1">
    <source>
        <dbReference type="ARBA" id="ARBA00001974"/>
    </source>
</evidence>
<feature type="domain" description="Glucose-methanol-choline oxidoreductase C-terminal" evidence="7">
    <location>
        <begin position="370"/>
        <end position="494"/>
    </location>
</feature>
<keyword evidence="3" id="KW-0285">Flavoprotein</keyword>
<dbReference type="SUPFAM" id="SSF54373">
    <property type="entry name" value="FAD-linked reductases, C-terminal domain"/>
    <property type="match status" value="1"/>
</dbReference>
<evidence type="ECO:0000259" key="6">
    <source>
        <dbReference type="Pfam" id="PF00732"/>
    </source>
</evidence>
<dbReference type="Gene3D" id="3.30.410.10">
    <property type="entry name" value="Cholesterol Oxidase, domain 2"/>
    <property type="match status" value="1"/>
</dbReference>
<dbReference type="Gene3D" id="3.50.50.60">
    <property type="entry name" value="FAD/NAD(P)-binding domain"/>
    <property type="match status" value="2"/>
</dbReference>
<protein>
    <submittedName>
        <fullName evidence="8">GMC oxidoreductase</fullName>
    </submittedName>
</protein>
<dbReference type="Pfam" id="PF05199">
    <property type="entry name" value="GMC_oxred_C"/>
    <property type="match status" value="1"/>
</dbReference>
<evidence type="ECO:0000256" key="4">
    <source>
        <dbReference type="ARBA" id="ARBA00022827"/>
    </source>
</evidence>
<organism evidence="8 9">
    <name type="scientific">Massilia haematophila</name>
    <dbReference type="NCBI Taxonomy" id="457923"/>
    <lineage>
        <taxon>Bacteria</taxon>
        <taxon>Pseudomonadati</taxon>
        <taxon>Pseudomonadota</taxon>
        <taxon>Betaproteobacteria</taxon>
        <taxon>Burkholderiales</taxon>
        <taxon>Oxalobacteraceae</taxon>
        <taxon>Telluria group</taxon>
        <taxon>Massilia</taxon>
    </lineage>
</organism>
<dbReference type="InterPro" id="IPR007867">
    <property type="entry name" value="GMC_OxRtase_C"/>
</dbReference>
<gene>
    <name evidence="8" type="ORF">ACFOPH_18015</name>
</gene>
<dbReference type="InterPro" id="IPR000172">
    <property type="entry name" value="GMC_OxRdtase_N"/>
</dbReference>
<evidence type="ECO:0000256" key="3">
    <source>
        <dbReference type="ARBA" id="ARBA00022630"/>
    </source>
</evidence>
<name>A0ABV7PQR1_9BURK</name>
<dbReference type="PANTHER" id="PTHR42784">
    <property type="entry name" value="PYRANOSE 2-OXIDASE"/>
    <property type="match status" value="1"/>
</dbReference>
<evidence type="ECO:0000313" key="8">
    <source>
        <dbReference type="EMBL" id="MFC3460132.1"/>
    </source>
</evidence>
<feature type="domain" description="Glucose-methanol-choline oxidoreductase N-terminal" evidence="6">
    <location>
        <begin position="168"/>
        <end position="251"/>
    </location>
</feature>
<evidence type="ECO:0000256" key="2">
    <source>
        <dbReference type="ARBA" id="ARBA00010790"/>
    </source>
</evidence>
<keyword evidence="4" id="KW-0274">FAD</keyword>
<keyword evidence="5" id="KW-0560">Oxidoreductase</keyword>
<dbReference type="InterPro" id="IPR036188">
    <property type="entry name" value="FAD/NAD-bd_sf"/>
</dbReference>
<sequence>MLIDARLLDQDATIVADICIVGTGMGAMSVAHALVRAGRDVLFVEAGPLKAARRSRPAVQTENVGRPFGLSVSRGLEVGGGTAFWHGVCAPLDQEDFLARPWIPHSGWPIDHAELARWYPLARDFLGSQDGASATAQRAGPVFPAADVLDAKPYRYRVPPFRGKELLLEWCRHGRARCLYHATALQLLQAQGKARSLLVGSAGKQFRVIARRFVIAAGALETPRLLLNSLQQDNAPPPSWWLGRNLIDHPAGYLSQVRFKQPFDEQSAGEDDGGPATRTMSGFMLRGEMQRRHRLPNHAVFIRKGISRLPVPTAAMMSFLGMRGPRDVAFTHLASIVRHPYILWRIAHQKLPLRTRSRYGDLFFMTEQLPNPDSRVRLSTRSRDEFGFPIARVDWRLSEQDTAMFADYHALLMASLRRNDSVRGLRADPVSRWEETVTSAAHHLGTARMAATPEQGVVDCQLKVFGFENVWVGDGSVFPTAGSVNPSLTICALGHRLGAHMLQAAR</sequence>
<accession>A0ABV7PQR1</accession>
<reference evidence="9" key="1">
    <citation type="journal article" date="2019" name="Int. J. Syst. Evol. Microbiol.">
        <title>The Global Catalogue of Microorganisms (GCM) 10K type strain sequencing project: providing services to taxonomists for standard genome sequencing and annotation.</title>
        <authorList>
            <consortium name="The Broad Institute Genomics Platform"/>
            <consortium name="The Broad Institute Genome Sequencing Center for Infectious Disease"/>
            <person name="Wu L."/>
            <person name="Ma J."/>
        </authorList>
    </citation>
    <scope>NUCLEOTIDE SEQUENCE [LARGE SCALE GENOMIC DNA]</scope>
    <source>
        <strain evidence="9">CCM 7480</strain>
    </source>
</reference>
<dbReference type="Proteomes" id="UP001595665">
    <property type="component" value="Unassembled WGS sequence"/>
</dbReference>
<comment type="caution">
    <text evidence="8">The sequence shown here is derived from an EMBL/GenBank/DDBJ whole genome shotgun (WGS) entry which is preliminary data.</text>
</comment>
<evidence type="ECO:0000256" key="5">
    <source>
        <dbReference type="ARBA" id="ARBA00023002"/>
    </source>
</evidence>
<dbReference type="PANTHER" id="PTHR42784:SF1">
    <property type="entry name" value="PYRANOSE 2-OXIDASE"/>
    <property type="match status" value="1"/>
</dbReference>
<dbReference type="Pfam" id="PF00732">
    <property type="entry name" value="GMC_oxred_N"/>
    <property type="match status" value="1"/>
</dbReference>
<dbReference type="RefSeq" id="WP_379736750.1">
    <property type="nucleotide sequence ID" value="NZ_JBHRVV010000001.1"/>
</dbReference>
<dbReference type="EMBL" id="JBHRVV010000001">
    <property type="protein sequence ID" value="MFC3460132.1"/>
    <property type="molecule type" value="Genomic_DNA"/>
</dbReference>
<comment type="cofactor">
    <cofactor evidence="1">
        <name>FAD</name>
        <dbReference type="ChEBI" id="CHEBI:57692"/>
    </cofactor>
</comment>
<dbReference type="SUPFAM" id="SSF51905">
    <property type="entry name" value="FAD/NAD(P)-binding domain"/>
    <property type="match status" value="1"/>
</dbReference>
<evidence type="ECO:0000313" key="9">
    <source>
        <dbReference type="Proteomes" id="UP001595665"/>
    </source>
</evidence>
<proteinExistence type="inferred from homology"/>
<dbReference type="InterPro" id="IPR051473">
    <property type="entry name" value="P2Ox-like"/>
</dbReference>